<keyword evidence="9" id="KW-0289">Folate biosynthesis</keyword>
<evidence type="ECO:0000259" key="13">
    <source>
        <dbReference type="Pfam" id="PF01288"/>
    </source>
</evidence>
<dbReference type="PANTHER" id="PTHR43071:SF1">
    <property type="entry name" value="2-AMINO-4-HYDROXY-6-HYDROXYMETHYLDIHYDROPTERIDINE PYROPHOSPHOKINASE"/>
    <property type="match status" value="1"/>
</dbReference>
<dbReference type="InterPro" id="IPR031314">
    <property type="entry name" value="DNK_dom"/>
</dbReference>
<dbReference type="SUPFAM" id="SSF52540">
    <property type="entry name" value="P-loop containing nucleoside triphosphate hydrolases"/>
    <property type="match status" value="1"/>
</dbReference>
<name>A0A4V3E8N8_9FLAO</name>
<dbReference type="Pfam" id="PF01288">
    <property type="entry name" value="HPPK"/>
    <property type="match status" value="1"/>
</dbReference>
<evidence type="ECO:0000256" key="5">
    <source>
        <dbReference type="ARBA" id="ARBA00022679"/>
    </source>
</evidence>
<evidence type="ECO:0000256" key="12">
    <source>
        <dbReference type="ARBA" id="ARBA00033413"/>
    </source>
</evidence>
<evidence type="ECO:0000256" key="7">
    <source>
        <dbReference type="ARBA" id="ARBA00022777"/>
    </source>
</evidence>
<dbReference type="SUPFAM" id="SSF55083">
    <property type="entry name" value="6-hydroxymethyl-7,8-dihydropterin pyrophosphokinase, HPPK"/>
    <property type="match status" value="1"/>
</dbReference>
<comment type="caution">
    <text evidence="15">The sequence shown here is derived from an EMBL/GenBank/DDBJ whole genome shotgun (WGS) entry which is preliminary data.</text>
</comment>
<evidence type="ECO:0000313" key="15">
    <source>
        <dbReference type="EMBL" id="TDS61465.1"/>
    </source>
</evidence>
<gene>
    <name evidence="15" type="ORF">C8P70_1084</name>
</gene>
<dbReference type="Proteomes" id="UP000295215">
    <property type="component" value="Unassembled WGS sequence"/>
</dbReference>
<sequence length="379" mass="43857">MYTQNQIVLSLGSNEGEKLAVLKKAISLINKTIGTVVNISPVYEFPAWGFESSPFYNCAILIHTALPAEKVIQKILESERELGRVRTEQSGYAARIIDIDIISFNQEIYNTPQLTVPHPLMQDRLFVLRPATDLELDWKHPIFKKSFKELLSACSDKTTYKKVAEIDAPILKYSFSKFNFIAIEGNIGAGKTTLVNRIAFDFNAKTILEGFADNPFLPKFYKDANRYAFPLEMSFLADRYLQLSDDLAQLDLFKEFVIADYYVFKSLIFAQITLERDEFNLYKQIFEIMYKDTPKPDLYIYLHQSTNRLLQNIQKRGRTYEMEISDTYLEKVNKGYFNYIKTLPQSSVLIIDISDLDFVSNQQDYISLLNQIQKKIETT</sequence>
<evidence type="ECO:0000259" key="14">
    <source>
        <dbReference type="Pfam" id="PF01712"/>
    </source>
</evidence>
<keyword evidence="7 15" id="KW-0418">Kinase</keyword>
<dbReference type="InterPro" id="IPR000550">
    <property type="entry name" value="Hppk"/>
</dbReference>
<dbReference type="OrthoDB" id="9776634at2"/>
<reference evidence="15 16" key="1">
    <citation type="submission" date="2019-03" db="EMBL/GenBank/DDBJ databases">
        <title>Genomic Encyclopedia of Archaeal and Bacterial Type Strains, Phase II (KMG-II): from individual species to whole genera.</title>
        <authorList>
            <person name="Goeker M."/>
        </authorList>
    </citation>
    <scope>NUCLEOTIDE SEQUENCE [LARGE SCALE GENOMIC DNA]</scope>
    <source>
        <strain evidence="15 16">DSM 28213</strain>
    </source>
</reference>
<dbReference type="GO" id="GO:0003848">
    <property type="term" value="F:2-amino-4-hydroxy-6-hydroxymethyldihydropteridine diphosphokinase activity"/>
    <property type="evidence" value="ECO:0007669"/>
    <property type="project" value="UniProtKB-EC"/>
</dbReference>
<evidence type="ECO:0000256" key="2">
    <source>
        <dbReference type="ARBA" id="ARBA00005810"/>
    </source>
</evidence>
<evidence type="ECO:0000256" key="3">
    <source>
        <dbReference type="ARBA" id="ARBA00013253"/>
    </source>
</evidence>
<dbReference type="GO" id="GO:0005524">
    <property type="term" value="F:ATP binding"/>
    <property type="evidence" value="ECO:0007669"/>
    <property type="project" value="UniProtKB-KW"/>
</dbReference>
<dbReference type="InterPro" id="IPR027417">
    <property type="entry name" value="P-loop_NTPase"/>
</dbReference>
<feature type="domain" description="7,8-dihydro-6-hydroxymethylpterin-pyrophosphokinase" evidence="13">
    <location>
        <begin position="8"/>
        <end position="134"/>
    </location>
</feature>
<dbReference type="EMBL" id="SOAG01000008">
    <property type="protein sequence ID" value="TDS61465.1"/>
    <property type="molecule type" value="Genomic_DNA"/>
</dbReference>
<dbReference type="AlphaFoldDB" id="A0A4V3E8N8"/>
<keyword evidence="16" id="KW-1185">Reference proteome</keyword>
<dbReference type="GO" id="GO:0046654">
    <property type="term" value="P:tetrahydrofolate biosynthetic process"/>
    <property type="evidence" value="ECO:0007669"/>
    <property type="project" value="UniProtKB-UniPathway"/>
</dbReference>
<keyword evidence="6" id="KW-0547">Nucleotide-binding</keyword>
<dbReference type="NCBIfam" id="TIGR01498">
    <property type="entry name" value="folK"/>
    <property type="match status" value="1"/>
</dbReference>
<dbReference type="UniPathway" id="UPA00077">
    <property type="reaction ID" value="UER00155"/>
</dbReference>
<dbReference type="PANTHER" id="PTHR43071">
    <property type="entry name" value="2-AMINO-4-HYDROXY-6-HYDROXYMETHYLDIHYDROPTERIDINE PYROPHOSPHOKINASE"/>
    <property type="match status" value="1"/>
</dbReference>
<dbReference type="CDD" id="cd00483">
    <property type="entry name" value="HPPK"/>
    <property type="match status" value="1"/>
</dbReference>
<evidence type="ECO:0000256" key="4">
    <source>
        <dbReference type="ARBA" id="ARBA00016218"/>
    </source>
</evidence>
<evidence type="ECO:0000256" key="1">
    <source>
        <dbReference type="ARBA" id="ARBA00005051"/>
    </source>
</evidence>
<evidence type="ECO:0000256" key="11">
    <source>
        <dbReference type="ARBA" id="ARBA00029766"/>
    </source>
</evidence>
<dbReference type="InterPro" id="IPR035907">
    <property type="entry name" value="Hppk_sf"/>
</dbReference>
<dbReference type="Gene3D" id="3.40.50.300">
    <property type="entry name" value="P-loop containing nucleotide triphosphate hydrolases"/>
    <property type="match status" value="1"/>
</dbReference>
<keyword evidence="8" id="KW-0067">ATP-binding</keyword>
<dbReference type="GO" id="GO:0046656">
    <property type="term" value="P:folic acid biosynthetic process"/>
    <property type="evidence" value="ECO:0007669"/>
    <property type="project" value="UniProtKB-KW"/>
</dbReference>
<evidence type="ECO:0000256" key="9">
    <source>
        <dbReference type="ARBA" id="ARBA00022909"/>
    </source>
</evidence>
<evidence type="ECO:0000313" key="16">
    <source>
        <dbReference type="Proteomes" id="UP000295215"/>
    </source>
</evidence>
<organism evidence="15 16">
    <name type="scientific">Myroides indicus</name>
    <dbReference type="NCBI Taxonomy" id="1323422"/>
    <lineage>
        <taxon>Bacteria</taxon>
        <taxon>Pseudomonadati</taxon>
        <taxon>Bacteroidota</taxon>
        <taxon>Flavobacteriia</taxon>
        <taxon>Flavobacteriales</taxon>
        <taxon>Flavobacteriaceae</taxon>
        <taxon>Myroides</taxon>
    </lineage>
</organism>
<accession>A0A4V3E8N8</accession>
<dbReference type="CDD" id="cd01673">
    <property type="entry name" value="dNK"/>
    <property type="match status" value="1"/>
</dbReference>
<comment type="similarity">
    <text evidence="2">Belongs to the HPPK family.</text>
</comment>
<proteinExistence type="inferred from homology"/>
<evidence type="ECO:0000256" key="6">
    <source>
        <dbReference type="ARBA" id="ARBA00022741"/>
    </source>
</evidence>
<dbReference type="Pfam" id="PF01712">
    <property type="entry name" value="dNK"/>
    <property type="match status" value="1"/>
</dbReference>
<evidence type="ECO:0000256" key="10">
    <source>
        <dbReference type="ARBA" id="ARBA00029409"/>
    </source>
</evidence>
<comment type="function">
    <text evidence="10">Catalyzes the transfer of pyrophosphate from adenosine triphosphate (ATP) to 6-hydroxymethyl-7,8-dihydropterin, an enzymatic step in folate biosynthesis pathway.</text>
</comment>
<feature type="domain" description="Deoxynucleoside kinase" evidence="14">
    <location>
        <begin position="181"/>
        <end position="376"/>
    </location>
</feature>
<evidence type="ECO:0000256" key="8">
    <source>
        <dbReference type="ARBA" id="ARBA00022840"/>
    </source>
</evidence>
<dbReference type="GO" id="GO:0016301">
    <property type="term" value="F:kinase activity"/>
    <property type="evidence" value="ECO:0007669"/>
    <property type="project" value="UniProtKB-KW"/>
</dbReference>
<keyword evidence="5" id="KW-0808">Transferase</keyword>
<dbReference type="Gene3D" id="3.30.70.560">
    <property type="entry name" value="7,8-Dihydro-6-hydroxymethylpterin-pyrophosphokinase HPPK"/>
    <property type="match status" value="1"/>
</dbReference>
<protein>
    <recommendedName>
        <fullName evidence="4">2-amino-4-hydroxy-6-hydroxymethyldihydropteridine pyrophosphokinase</fullName>
        <ecNumber evidence="3">2.7.6.3</ecNumber>
    </recommendedName>
    <alternativeName>
        <fullName evidence="11">6-hydroxymethyl-7,8-dihydropterin pyrophosphokinase</fullName>
    </alternativeName>
    <alternativeName>
        <fullName evidence="12">7,8-dihydro-6-hydroxymethylpterin-pyrophosphokinase</fullName>
    </alternativeName>
</protein>
<dbReference type="EC" id="2.7.6.3" evidence="3"/>
<dbReference type="RefSeq" id="WP_133712137.1">
    <property type="nucleotide sequence ID" value="NZ_SOAG01000008.1"/>
</dbReference>
<comment type="pathway">
    <text evidence="1">Cofactor biosynthesis; tetrahydrofolate biosynthesis; 2-amino-4-hydroxy-6-hydroxymethyl-7,8-dihydropteridine diphosphate from 7,8-dihydroneopterin triphosphate: step 4/4.</text>
</comment>